<dbReference type="EMBL" id="HG994586">
    <property type="protein sequence ID" value="CAF3003831.1"/>
    <property type="molecule type" value="Genomic_DNA"/>
</dbReference>
<organism evidence="2 3">
    <name type="scientific">Lepeophtheirus salmonis</name>
    <name type="common">Salmon louse</name>
    <name type="synonym">Caligus salmonis</name>
    <dbReference type="NCBI Taxonomy" id="72036"/>
    <lineage>
        <taxon>Eukaryota</taxon>
        <taxon>Metazoa</taxon>
        <taxon>Ecdysozoa</taxon>
        <taxon>Arthropoda</taxon>
        <taxon>Crustacea</taxon>
        <taxon>Multicrustacea</taxon>
        <taxon>Hexanauplia</taxon>
        <taxon>Copepoda</taxon>
        <taxon>Siphonostomatoida</taxon>
        <taxon>Caligidae</taxon>
        <taxon>Lepeophtheirus</taxon>
    </lineage>
</organism>
<dbReference type="PROSITE" id="PS51257">
    <property type="entry name" value="PROKAR_LIPOPROTEIN"/>
    <property type="match status" value="1"/>
</dbReference>
<reference evidence="2" key="1">
    <citation type="submission" date="2021-02" db="EMBL/GenBank/DDBJ databases">
        <authorList>
            <person name="Bekaert M."/>
        </authorList>
    </citation>
    <scope>NUCLEOTIDE SEQUENCE</scope>
    <source>
        <strain evidence="2">IoA-00</strain>
    </source>
</reference>
<evidence type="ECO:0000313" key="3">
    <source>
        <dbReference type="Proteomes" id="UP000675881"/>
    </source>
</evidence>
<evidence type="ECO:0000256" key="1">
    <source>
        <dbReference type="SAM" id="MobiDB-lite"/>
    </source>
</evidence>
<feature type="compositionally biased region" description="Low complexity" evidence="1">
    <location>
        <begin position="13"/>
        <end position="25"/>
    </location>
</feature>
<dbReference type="AlphaFoldDB" id="A0A7R8D2B5"/>
<gene>
    <name evidence="2" type="ORF">LSAA_12838</name>
</gene>
<dbReference type="Proteomes" id="UP000675881">
    <property type="component" value="Chromosome 7"/>
</dbReference>
<protein>
    <submittedName>
        <fullName evidence="2">(salmon louse) hypothetical protein</fullName>
    </submittedName>
</protein>
<sequence>MSTKGPYQPKLKNNTISTQNNTTISCSKSHNRENTWVRNGVSSWSKMKSVGMQKKGKLSVYFSSKDHRETIAILAQFSDPYCPVDVLVDRSCRTLYILRRSRMT</sequence>
<feature type="region of interest" description="Disordered" evidence="1">
    <location>
        <begin position="1"/>
        <end position="27"/>
    </location>
</feature>
<accession>A0A7R8D2B5</accession>
<keyword evidence="3" id="KW-1185">Reference proteome</keyword>
<proteinExistence type="predicted"/>
<name>A0A7R8D2B5_LEPSM</name>
<evidence type="ECO:0000313" key="2">
    <source>
        <dbReference type="EMBL" id="CAF3003831.1"/>
    </source>
</evidence>